<comment type="caution">
    <text evidence="1">The sequence shown here is derived from an EMBL/GenBank/DDBJ whole genome shotgun (WGS) entry which is preliminary data.</text>
</comment>
<dbReference type="EMBL" id="CM056744">
    <property type="protein sequence ID" value="KAJ8666065.1"/>
    <property type="molecule type" value="Genomic_DNA"/>
</dbReference>
<organism evidence="1 2">
    <name type="scientific">Eretmocerus hayati</name>
    <dbReference type="NCBI Taxonomy" id="131215"/>
    <lineage>
        <taxon>Eukaryota</taxon>
        <taxon>Metazoa</taxon>
        <taxon>Ecdysozoa</taxon>
        <taxon>Arthropoda</taxon>
        <taxon>Hexapoda</taxon>
        <taxon>Insecta</taxon>
        <taxon>Pterygota</taxon>
        <taxon>Neoptera</taxon>
        <taxon>Endopterygota</taxon>
        <taxon>Hymenoptera</taxon>
        <taxon>Apocrita</taxon>
        <taxon>Proctotrupomorpha</taxon>
        <taxon>Chalcidoidea</taxon>
        <taxon>Aphelinidae</taxon>
        <taxon>Aphelininae</taxon>
        <taxon>Eretmocerus</taxon>
    </lineage>
</organism>
<evidence type="ECO:0000313" key="2">
    <source>
        <dbReference type="Proteomes" id="UP001239111"/>
    </source>
</evidence>
<sequence length="369" mass="41749">MLAPEQRKIPAFSAAFARVFVCRGRLACSIKSKFASAGLSDAYTILEKNGIDSIDTLEDLIQLTPEKFEEWFPIFGIQLKIKRLCRAGVDELKSKPSNNHTATTSSVPEITAGPAPQQAQESQSNGGIVIVRIENDQGVLPISPQNRDPGDPKRNKYRSNKPEVANFDLGALLESSASGQALIKIYKHKHKFNTRQQSKLCGLIVDYFLNTLKDQLLNNQDLQYIAWLITVKFKNEIISDYYVDPLSANKSRSNKAKLSRGRLTHRYRNEWGIVREANKLDKTSNVNLEPQCTDKSSTNDYDGHEAKVILQCGDNDDDEKETTTLWETALGVRIEEIHKPLRRTLLLVLTDWPSLKLDYFQKLVSLKYH</sequence>
<keyword evidence="2" id="KW-1185">Reference proteome</keyword>
<gene>
    <name evidence="1" type="ORF">QAD02_007727</name>
</gene>
<evidence type="ECO:0000313" key="1">
    <source>
        <dbReference type="EMBL" id="KAJ8666065.1"/>
    </source>
</evidence>
<accession>A0ACC2N4G3</accession>
<protein>
    <submittedName>
        <fullName evidence="1">Uncharacterized protein</fullName>
    </submittedName>
</protein>
<proteinExistence type="predicted"/>
<reference evidence="1" key="1">
    <citation type="submission" date="2023-04" db="EMBL/GenBank/DDBJ databases">
        <title>A chromosome-level genome assembly of the parasitoid wasp Eretmocerus hayati.</title>
        <authorList>
            <person name="Zhong Y."/>
            <person name="Liu S."/>
            <person name="Liu Y."/>
        </authorList>
    </citation>
    <scope>NUCLEOTIDE SEQUENCE</scope>
    <source>
        <strain evidence="1">ZJU_SS_LIU_2023</strain>
    </source>
</reference>
<dbReference type="Proteomes" id="UP001239111">
    <property type="component" value="Chromosome 4"/>
</dbReference>
<name>A0ACC2N4G3_9HYME</name>